<gene>
    <name evidence="1" type="ORF">JOL79_21570</name>
</gene>
<evidence type="ECO:0000313" key="1">
    <source>
        <dbReference type="EMBL" id="MBP2706403.1"/>
    </source>
</evidence>
<sequence length="137" mass="14087">MDANSQGAADLLTALLRTAARFSEAGRAVSREFFPHVRATPIADLAGPAVRLGAELELPGHDVVLEVRVAVADGTFRVSGELTLDGADGAVSGETGLDLPLVETADAARLAALLDRYADELTAPVRRLVGALVEGGA</sequence>
<evidence type="ECO:0000313" key="2">
    <source>
        <dbReference type="Proteomes" id="UP000674234"/>
    </source>
</evidence>
<dbReference type="EMBL" id="JAFCNB010000012">
    <property type="protein sequence ID" value="MBP2706403.1"/>
    <property type="molecule type" value="Genomic_DNA"/>
</dbReference>
<accession>A0A940WK21</accession>
<keyword evidence="2" id="KW-1185">Reference proteome</keyword>
<dbReference type="AlphaFoldDB" id="A0A940WK21"/>
<organism evidence="1 2">
    <name type="scientific">Microbispora oryzae</name>
    <dbReference type="NCBI Taxonomy" id="2806554"/>
    <lineage>
        <taxon>Bacteria</taxon>
        <taxon>Bacillati</taxon>
        <taxon>Actinomycetota</taxon>
        <taxon>Actinomycetes</taxon>
        <taxon>Streptosporangiales</taxon>
        <taxon>Streptosporangiaceae</taxon>
        <taxon>Microbispora</taxon>
    </lineage>
</organism>
<protein>
    <submittedName>
        <fullName evidence="1">Uncharacterized protein</fullName>
    </submittedName>
</protein>
<dbReference type="RefSeq" id="WP_210157687.1">
    <property type="nucleotide sequence ID" value="NZ_JAFCNB010000012.1"/>
</dbReference>
<proteinExistence type="predicted"/>
<reference evidence="1" key="1">
    <citation type="submission" date="2021-02" db="EMBL/GenBank/DDBJ databases">
        <title>Draft genome sequence of Microbispora sp. RL4-1S isolated from rice leaves in Thailand.</title>
        <authorList>
            <person name="Muangham S."/>
            <person name="Duangmal K."/>
        </authorList>
    </citation>
    <scope>NUCLEOTIDE SEQUENCE</scope>
    <source>
        <strain evidence="1">RL4-1S</strain>
    </source>
</reference>
<name>A0A940WK21_9ACTN</name>
<comment type="caution">
    <text evidence="1">The sequence shown here is derived from an EMBL/GenBank/DDBJ whole genome shotgun (WGS) entry which is preliminary data.</text>
</comment>
<dbReference type="Proteomes" id="UP000674234">
    <property type="component" value="Unassembled WGS sequence"/>
</dbReference>